<protein>
    <submittedName>
        <fullName evidence="8">DMT family transporter</fullName>
    </submittedName>
</protein>
<keyword evidence="3 6" id="KW-0812">Transmembrane</keyword>
<dbReference type="PANTHER" id="PTHR32322:SF2">
    <property type="entry name" value="EAMA DOMAIN-CONTAINING PROTEIN"/>
    <property type="match status" value="1"/>
</dbReference>
<keyword evidence="5 6" id="KW-0472">Membrane</keyword>
<proteinExistence type="inferred from homology"/>
<dbReference type="GO" id="GO:0016020">
    <property type="term" value="C:membrane"/>
    <property type="evidence" value="ECO:0007669"/>
    <property type="project" value="UniProtKB-SubCell"/>
</dbReference>
<dbReference type="Pfam" id="PF00892">
    <property type="entry name" value="EamA"/>
    <property type="match status" value="2"/>
</dbReference>
<evidence type="ECO:0000313" key="8">
    <source>
        <dbReference type="EMBL" id="MBP2704137.1"/>
    </source>
</evidence>
<organism evidence="8 9">
    <name type="scientific">Microbispora oryzae</name>
    <dbReference type="NCBI Taxonomy" id="2806554"/>
    <lineage>
        <taxon>Bacteria</taxon>
        <taxon>Bacillati</taxon>
        <taxon>Actinomycetota</taxon>
        <taxon>Actinomycetes</taxon>
        <taxon>Streptosporangiales</taxon>
        <taxon>Streptosporangiaceae</taxon>
        <taxon>Microbispora</taxon>
    </lineage>
</organism>
<feature type="transmembrane region" description="Helical" evidence="6">
    <location>
        <begin position="217"/>
        <end position="236"/>
    </location>
</feature>
<dbReference type="InterPro" id="IPR050638">
    <property type="entry name" value="AA-Vitamin_Transporters"/>
</dbReference>
<evidence type="ECO:0000256" key="2">
    <source>
        <dbReference type="ARBA" id="ARBA00007362"/>
    </source>
</evidence>
<reference evidence="8" key="1">
    <citation type="submission" date="2021-02" db="EMBL/GenBank/DDBJ databases">
        <title>Draft genome sequence of Microbispora sp. RL4-1S isolated from rice leaves in Thailand.</title>
        <authorList>
            <person name="Muangham S."/>
            <person name="Duangmal K."/>
        </authorList>
    </citation>
    <scope>NUCLEOTIDE SEQUENCE</scope>
    <source>
        <strain evidence="8">RL4-1S</strain>
    </source>
</reference>
<evidence type="ECO:0000313" key="9">
    <source>
        <dbReference type="Proteomes" id="UP000674234"/>
    </source>
</evidence>
<evidence type="ECO:0000256" key="5">
    <source>
        <dbReference type="ARBA" id="ARBA00023136"/>
    </source>
</evidence>
<dbReference type="SUPFAM" id="SSF103481">
    <property type="entry name" value="Multidrug resistance efflux transporter EmrE"/>
    <property type="match status" value="2"/>
</dbReference>
<keyword evidence="4 6" id="KW-1133">Transmembrane helix</keyword>
<feature type="transmembrane region" description="Helical" evidence="6">
    <location>
        <begin position="248"/>
        <end position="267"/>
    </location>
</feature>
<feature type="transmembrane region" description="Helical" evidence="6">
    <location>
        <begin position="133"/>
        <end position="151"/>
    </location>
</feature>
<feature type="domain" description="EamA" evidence="7">
    <location>
        <begin position="156"/>
        <end position="289"/>
    </location>
</feature>
<evidence type="ECO:0000259" key="7">
    <source>
        <dbReference type="Pfam" id="PF00892"/>
    </source>
</evidence>
<gene>
    <name evidence="8" type="ORF">JOL79_09975</name>
</gene>
<keyword evidence="9" id="KW-1185">Reference proteome</keyword>
<sequence>MPGGTRPDRAPQWLSLTVPAVFVVLWSSAFIAAVFGTDAAPPLMLTFARFAVAGVLLTLIALFSRSPWPRGRLLLHVIVVGLLMQAVQFGAFYNAIGAGLPGGVVALIQGFNPVIIALLAGGVLGEKINRSQWLGFAVGAVGVGMAVVGQLSVSLTAVLLSFLGLLGLSLGTVYQKRFTQGTDVRSSTAVHFLVSAPVVGLLSLLLEDQRVSDWGAFSASLAWIVLINSVGTFLLLNTMLRKQAASRVGTLFFLTPAVTALLSWIVIGQTLSPMAITGLVLGGAGVLLTGRK</sequence>
<name>A0A940WJ08_9ACTN</name>
<evidence type="ECO:0000256" key="3">
    <source>
        <dbReference type="ARBA" id="ARBA00022692"/>
    </source>
</evidence>
<dbReference type="Proteomes" id="UP000674234">
    <property type="component" value="Unassembled WGS sequence"/>
</dbReference>
<feature type="transmembrane region" description="Helical" evidence="6">
    <location>
        <begin position="42"/>
        <end position="62"/>
    </location>
</feature>
<evidence type="ECO:0000256" key="6">
    <source>
        <dbReference type="SAM" id="Phobius"/>
    </source>
</evidence>
<evidence type="ECO:0000256" key="1">
    <source>
        <dbReference type="ARBA" id="ARBA00004141"/>
    </source>
</evidence>
<feature type="transmembrane region" description="Helical" evidence="6">
    <location>
        <begin position="102"/>
        <end position="121"/>
    </location>
</feature>
<comment type="similarity">
    <text evidence="2">Belongs to the EamA transporter family.</text>
</comment>
<comment type="subcellular location">
    <subcellularLocation>
        <location evidence="1">Membrane</location>
        <topology evidence="1">Multi-pass membrane protein</topology>
    </subcellularLocation>
</comment>
<feature type="transmembrane region" description="Helical" evidence="6">
    <location>
        <begin position="186"/>
        <end position="205"/>
    </location>
</feature>
<feature type="transmembrane region" description="Helical" evidence="6">
    <location>
        <begin position="74"/>
        <end position="96"/>
    </location>
</feature>
<evidence type="ECO:0000256" key="4">
    <source>
        <dbReference type="ARBA" id="ARBA00022989"/>
    </source>
</evidence>
<dbReference type="PANTHER" id="PTHR32322">
    <property type="entry name" value="INNER MEMBRANE TRANSPORTER"/>
    <property type="match status" value="1"/>
</dbReference>
<feature type="transmembrane region" description="Helical" evidence="6">
    <location>
        <begin position="157"/>
        <end position="174"/>
    </location>
</feature>
<dbReference type="AlphaFoldDB" id="A0A940WJ08"/>
<dbReference type="InterPro" id="IPR000620">
    <property type="entry name" value="EamA_dom"/>
</dbReference>
<feature type="transmembrane region" description="Helical" evidence="6">
    <location>
        <begin position="273"/>
        <end position="290"/>
    </location>
</feature>
<comment type="caution">
    <text evidence="8">The sequence shown here is derived from an EMBL/GenBank/DDBJ whole genome shotgun (WGS) entry which is preliminary data.</text>
</comment>
<accession>A0A940WJ08</accession>
<feature type="transmembrane region" description="Helical" evidence="6">
    <location>
        <begin position="12"/>
        <end position="36"/>
    </location>
</feature>
<dbReference type="EMBL" id="JAFCNB010000004">
    <property type="protein sequence ID" value="MBP2704137.1"/>
    <property type="molecule type" value="Genomic_DNA"/>
</dbReference>
<dbReference type="InterPro" id="IPR037185">
    <property type="entry name" value="EmrE-like"/>
</dbReference>
<feature type="domain" description="EamA" evidence="7">
    <location>
        <begin position="22"/>
        <end position="146"/>
    </location>
</feature>